<evidence type="ECO:0000313" key="3">
    <source>
        <dbReference type="Proteomes" id="UP000298781"/>
    </source>
</evidence>
<dbReference type="RefSeq" id="WP_136958632.1">
    <property type="nucleotide sequence ID" value="NZ_CP039690.1"/>
</dbReference>
<evidence type="ECO:0000256" key="1">
    <source>
        <dbReference type="SAM" id="Phobius"/>
    </source>
</evidence>
<dbReference type="OrthoDB" id="8457268at2"/>
<gene>
    <name evidence="2" type="ORF">E8M01_02305</name>
</gene>
<sequence>MTERLKVKFLAAIWGARYIEEFARVSIPSYLAEGNLPYVASETDLEILIMTSRDSRATFDEEPAFSRLSELCNIRYIFIDDLISIGVYGVTLTLAFARGILDSGSEQTNTHFIFMNSDFVLSDGALRKLVGELQKGRRCVMAPSLRAGTESVLPELSAAIDPKDGVLRMSSRQLVKLAFDHLHPTVMAKTVTQELVTCKTHNQIYWQVDRSTLLARYHLIFMLAIKPEVPLGSINSYCDYGFVPELVPSGEFTILDDSDDFFMLELQSVAQERELLTGGSSTPREIASELSVWTTREHRRFAEVDVLFHAEDLPADLASARTGLSDFMGVMQREMSTTPLDHVDHFYWVFGVQAWASLRFGGNADSDLPLEIARRSELSAPSAETTAVAPKGSLVGRTRRVAASLYASMLGRARMLAQRRPNVPIWHYLWLDCRLVLDWLGGVSTRPGQRNLLICSEAGSLASYFSKLPTFDVDLGLEAWLAESGDAGTGGPTHPDGSYDNVLIHMYRSNVREMRKMLEKAERLIKRDGTLSVYVDHVQSEIDPSNFSIELAQYVDQLLPSDWVGYRVSARFAGGATKRRLRLVERRLFRYLWPSSVWRLPLVAAAVLSWFGVAAMMSVSNLRNRNLTKKCPQFCSSFLASFSRPSRQPR</sequence>
<dbReference type="KEGG" id="pstg:E8M01_02305"/>
<proteinExistence type="predicted"/>
<reference evidence="2 3" key="1">
    <citation type="submission" date="2019-04" db="EMBL/GenBank/DDBJ databases">
        <title>Phreatobacter aquaticus sp. nov.</title>
        <authorList>
            <person name="Choi A."/>
        </authorList>
    </citation>
    <scope>NUCLEOTIDE SEQUENCE [LARGE SCALE GENOMIC DNA]</scope>
    <source>
        <strain evidence="2 3">KCTC 52518</strain>
    </source>
</reference>
<organism evidence="2 3">
    <name type="scientific">Phreatobacter stygius</name>
    <dbReference type="NCBI Taxonomy" id="1940610"/>
    <lineage>
        <taxon>Bacteria</taxon>
        <taxon>Pseudomonadati</taxon>
        <taxon>Pseudomonadota</taxon>
        <taxon>Alphaproteobacteria</taxon>
        <taxon>Hyphomicrobiales</taxon>
        <taxon>Phreatobacteraceae</taxon>
        <taxon>Phreatobacter</taxon>
    </lineage>
</organism>
<keyword evidence="1" id="KW-0812">Transmembrane</keyword>
<keyword evidence="1" id="KW-1133">Transmembrane helix</keyword>
<dbReference type="Proteomes" id="UP000298781">
    <property type="component" value="Chromosome"/>
</dbReference>
<name>A0A4D7AZJ6_9HYPH</name>
<protein>
    <submittedName>
        <fullName evidence="2">Uncharacterized protein</fullName>
    </submittedName>
</protein>
<feature type="transmembrane region" description="Helical" evidence="1">
    <location>
        <begin position="597"/>
        <end position="619"/>
    </location>
</feature>
<evidence type="ECO:0000313" key="2">
    <source>
        <dbReference type="EMBL" id="QCI63170.1"/>
    </source>
</evidence>
<keyword evidence="3" id="KW-1185">Reference proteome</keyword>
<dbReference type="EMBL" id="CP039690">
    <property type="protein sequence ID" value="QCI63170.1"/>
    <property type="molecule type" value="Genomic_DNA"/>
</dbReference>
<keyword evidence="1" id="KW-0472">Membrane</keyword>
<dbReference type="AlphaFoldDB" id="A0A4D7AZJ6"/>
<accession>A0A4D7AZJ6</accession>